<evidence type="ECO:0000256" key="4">
    <source>
        <dbReference type="ARBA" id="ARBA00022679"/>
    </source>
</evidence>
<dbReference type="InterPro" id="IPR041739">
    <property type="entry name" value="G5K_ProB"/>
</dbReference>
<dbReference type="InterPro" id="IPR002478">
    <property type="entry name" value="PUA"/>
</dbReference>
<gene>
    <name evidence="8" type="primary">proB</name>
    <name evidence="10" type="ORF">EII34_08795</name>
</gene>
<keyword evidence="3 8" id="KW-0641">Proline biosynthesis</keyword>
<comment type="similarity">
    <text evidence="8">Belongs to the glutamate 5-kinase family.</text>
</comment>
<reference evidence="10 11" key="1">
    <citation type="submission" date="2018-11" db="EMBL/GenBank/DDBJ databases">
        <title>Genomes From Bacteria Associated with the Canine Oral Cavity: a Test Case for Automated Genome-Based Taxonomic Assignment.</title>
        <authorList>
            <person name="Coil D.A."/>
            <person name="Jospin G."/>
            <person name="Darling A.E."/>
            <person name="Wallis C."/>
            <person name="Davis I.J."/>
            <person name="Harris S."/>
            <person name="Eisen J.A."/>
            <person name="Holcombe L.J."/>
            <person name="O'Flynn C."/>
        </authorList>
    </citation>
    <scope>NUCLEOTIDE SEQUENCE [LARGE SCALE GENOMIC DNA]</scope>
    <source>
        <strain evidence="10 11">OH887_COT-365</strain>
    </source>
</reference>
<dbReference type="EMBL" id="RQZG01000008">
    <property type="protein sequence ID" value="RRD05004.1"/>
    <property type="molecule type" value="Genomic_DNA"/>
</dbReference>
<dbReference type="Proteomes" id="UP000280819">
    <property type="component" value="Unassembled WGS sequence"/>
</dbReference>
<evidence type="ECO:0000256" key="5">
    <source>
        <dbReference type="ARBA" id="ARBA00022741"/>
    </source>
</evidence>
<dbReference type="InterPro" id="IPR036974">
    <property type="entry name" value="PUA_sf"/>
</dbReference>
<dbReference type="Pfam" id="PF00696">
    <property type="entry name" value="AA_kinase"/>
    <property type="match status" value="1"/>
</dbReference>
<proteinExistence type="inferred from homology"/>
<dbReference type="GO" id="GO:0005829">
    <property type="term" value="C:cytosol"/>
    <property type="evidence" value="ECO:0007669"/>
    <property type="project" value="TreeGrafter"/>
</dbReference>
<name>A0A3P1T6J9_9ACTN</name>
<dbReference type="HAMAP" id="MF_00456">
    <property type="entry name" value="ProB"/>
    <property type="match status" value="1"/>
</dbReference>
<dbReference type="RefSeq" id="WP_124844780.1">
    <property type="nucleotide sequence ID" value="NZ_RQZG01000008.1"/>
</dbReference>
<feature type="domain" description="PUA" evidence="9">
    <location>
        <begin position="276"/>
        <end position="352"/>
    </location>
</feature>
<evidence type="ECO:0000256" key="7">
    <source>
        <dbReference type="ARBA" id="ARBA00022840"/>
    </source>
</evidence>
<accession>A0A3P1T6J9</accession>
<evidence type="ECO:0000256" key="6">
    <source>
        <dbReference type="ARBA" id="ARBA00022777"/>
    </source>
</evidence>
<dbReference type="InterPro" id="IPR036393">
    <property type="entry name" value="AceGlu_kinase-like_sf"/>
</dbReference>
<comment type="function">
    <text evidence="8">Catalyzes the transfer of a phosphate group to glutamate to form L-glutamate 5-phosphate.</text>
</comment>
<dbReference type="InterPro" id="IPR001048">
    <property type="entry name" value="Asp/Glu/Uridylate_kinase"/>
</dbReference>
<comment type="caution">
    <text evidence="10">The sequence shown here is derived from an EMBL/GenBank/DDBJ whole genome shotgun (WGS) entry which is preliminary data.</text>
</comment>
<keyword evidence="7 8" id="KW-0067">ATP-binding</keyword>
<evidence type="ECO:0000256" key="1">
    <source>
        <dbReference type="ARBA" id="ARBA00022490"/>
    </source>
</evidence>
<dbReference type="CDD" id="cd21157">
    <property type="entry name" value="PUA_G5K"/>
    <property type="match status" value="1"/>
</dbReference>
<feature type="binding site" evidence="8">
    <location>
        <begin position="213"/>
        <end position="219"/>
    </location>
    <ligand>
        <name>ATP</name>
        <dbReference type="ChEBI" id="CHEBI:30616"/>
    </ligand>
</feature>
<dbReference type="InterPro" id="IPR019797">
    <property type="entry name" value="Glutamate_5-kinase_CS"/>
</dbReference>
<protein>
    <recommendedName>
        <fullName evidence="8">Glutamate 5-kinase</fullName>
        <ecNumber evidence="8">2.7.2.11</ecNumber>
    </recommendedName>
    <alternativeName>
        <fullName evidence="8">Gamma-glutamyl kinase</fullName>
        <shortName evidence="8">GK</shortName>
    </alternativeName>
</protein>
<dbReference type="Pfam" id="PF01472">
    <property type="entry name" value="PUA"/>
    <property type="match status" value="1"/>
</dbReference>
<dbReference type="GO" id="GO:0055129">
    <property type="term" value="P:L-proline biosynthetic process"/>
    <property type="evidence" value="ECO:0007669"/>
    <property type="project" value="UniProtKB-UniRule"/>
</dbReference>
<comment type="catalytic activity">
    <reaction evidence="8">
        <text>L-glutamate + ATP = L-glutamyl 5-phosphate + ADP</text>
        <dbReference type="Rhea" id="RHEA:14877"/>
        <dbReference type="ChEBI" id="CHEBI:29985"/>
        <dbReference type="ChEBI" id="CHEBI:30616"/>
        <dbReference type="ChEBI" id="CHEBI:58274"/>
        <dbReference type="ChEBI" id="CHEBI:456216"/>
        <dbReference type="EC" id="2.7.2.11"/>
    </reaction>
</comment>
<evidence type="ECO:0000256" key="3">
    <source>
        <dbReference type="ARBA" id="ARBA00022650"/>
    </source>
</evidence>
<dbReference type="SMART" id="SM00359">
    <property type="entry name" value="PUA"/>
    <property type="match status" value="1"/>
</dbReference>
<dbReference type="InterPro" id="IPR005715">
    <property type="entry name" value="Glu_5kinase/COase_Synthase"/>
</dbReference>
<feature type="binding site" evidence="8">
    <location>
        <position position="14"/>
    </location>
    <ligand>
        <name>ATP</name>
        <dbReference type="ChEBI" id="CHEBI:30616"/>
    </ligand>
</feature>
<dbReference type="UniPathway" id="UPA00098">
    <property type="reaction ID" value="UER00359"/>
</dbReference>
<dbReference type="AlphaFoldDB" id="A0A3P1T6J9"/>
<dbReference type="EC" id="2.7.2.11" evidence="8"/>
<dbReference type="PANTHER" id="PTHR43654:SF1">
    <property type="entry name" value="ISOPENTENYL PHOSPHATE KINASE"/>
    <property type="match status" value="1"/>
</dbReference>
<dbReference type="SUPFAM" id="SSF53633">
    <property type="entry name" value="Carbamate kinase-like"/>
    <property type="match status" value="1"/>
</dbReference>
<dbReference type="InterPro" id="IPR001057">
    <property type="entry name" value="Glu/AcGlu_kinase"/>
</dbReference>
<dbReference type="GO" id="GO:0005524">
    <property type="term" value="F:ATP binding"/>
    <property type="evidence" value="ECO:0007669"/>
    <property type="project" value="UniProtKB-KW"/>
</dbReference>
<dbReference type="InterPro" id="IPR011529">
    <property type="entry name" value="Glu_5kinase"/>
</dbReference>
<dbReference type="PROSITE" id="PS50890">
    <property type="entry name" value="PUA"/>
    <property type="match status" value="1"/>
</dbReference>
<organism evidence="10 11">
    <name type="scientific">Arachnia propionica</name>
    <dbReference type="NCBI Taxonomy" id="1750"/>
    <lineage>
        <taxon>Bacteria</taxon>
        <taxon>Bacillati</taxon>
        <taxon>Actinomycetota</taxon>
        <taxon>Actinomycetes</taxon>
        <taxon>Propionibacteriales</taxon>
        <taxon>Propionibacteriaceae</taxon>
        <taxon>Arachnia</taxon>
    </lineage>
</organism>
<evidence type="ECO:0000313" key="11">
    <source>
        <dbReference type="Proteomes" id="UP000280819"/>
    </source>
</evidence>
<evidence type="ECO:0000313" key="10">
    <source>
        <dbReference type="EMBL" id="RRD05004.1"/>
    </source>
</evidence>
<keyword evidence="6 8" id="KW-0418">Kinase</keyword>
<dbReference type="NCBIfam" id="TIGR01027">
    <property type="entry name" value="proB"/>
    <property type="match status" value="1"/>
</dbReference>
<dbReference type="FunFam" id="3.40.1160.10:FF:000018">
    <property type="entry name" value="Glutamate 5-kinase"/>
    <property type="match status" value="1"/>
</dbReference>
<dbReference type="OrthoDB" id="9804434at2"/>
<evidence type="ECO:0000256" key="8">
    <source>
        <dbReference type="HAMAP-Rule" id="MF_00456"/>
    </source>
</evidence>
<sequence length="356" mass="37373">MRAEVADAERIVVKIGSSSLTDETGHLAPGRVAELAEHVAALHARGTKVVLVSSGAIASALLPLGLTRRPGDLETQQAAAAVGQGILVRHYSDAFAVHGLLVAQILLTAGDLQDGRSYRNALNTVSRLLRLGVIPVINENDTVATSEIRFGDNDRLAALVAHLVRADALVILSDVDGLYTAHPAEPGAELIRRVPDIAQLTADTSRVGSRVGTGGMSTKVEAARIATSGGVSVVLAHADQLRRALDGQEVGTFFDATGRRRPRRMLWLAHAAEVRGVLRIDEGAERALGQGRASLLAAGIIEIVGEFEAGDPVDIIGLSGDLLARGLVDCAAQTLARRVCDGGLAVHRDLLIEMVQ</sequence>
<evidence type="ECO:0000256" key="2">
    <source>
        <dbReference type="ARBA" id="ARBA00022605"/>
    </source>
</evidence>
<keyword evidence="1 8" id="KW-0963">Cytoplasm</keyword>
<feature type="binding site" evidence="8">
    <location>
        <position position="153"/>
    </location>
    <ligand>
        <name>substrate</name>
    </ligand>
</feature>
<evidence type="ECO:0000259" key="9">
    <source>
        <dbReference type="SMART" id="SM00359"/>
    </source>
</evidence>
<dbReference type="CDD" id="cd04242">
    <property type="entry name" value="AAK_G5K_ProB"/>
    <property type="match status" value="1"/>
</dbReference>
<feature type="binding site" evidence="8">
    <location>
        <position position="141"/>
    </location>
    <ligand>
        <name>substrate</name>
    </ligand>
</feature>
<comment type="subcellular location">
    <subcellularLocation>
        <location evidence="8">Cytoplasm</location>
    </subcellularLocation>
</comment>
<dbReference type="SUPFAM" id="SSF88697">
    <property type="entry name" value="PUA domain-like"/>
    <property type="match status" value="1"/>
</dbReference>
<keyword evidence="5 8" id="KW-0547">Nucleotide-binding</keyword>
<keyword evidence="4 8" id="KW-0808">Transferase</keyword>
<comment type="pathway">
    <text evidence="8">Amino-acid biosynthesis; L-proline biosynthesis; L-glutamate 5-semialdehyde from L-glutamate: step 1/2.</text>
</comment>
<dbReference type="Gene3D" id="3.40.1160.10">
    <property type="entry name" value="Acetylglutamate kinase-like"/>
    <property type="match status" value="1"/>
</dbReference>
<dbReference type="Gene3D" id="2.30.130.10">
    <property type="entry name" value="PUA domain"/>
    <property type="match status" value="1"/>
</dbReference>
<dbReference type="PROSITE" id="PS00902">
    <property type="entry name" value="GLUTAMATE_5_KINASE"/>
    <property type="match status" value="1"/>
</dbReference>
<keyword evidence="2 8" id="KW-0028">Amino-acid biosynthesis</keyword>
<feature type="binding site" evidence="8">
    <location>
        <position position="54"/>
    </location>
    <ligand>
        <name>substrate</name>
    </ligand>
</feature>
<dbReference type="PRINTS" id="PR00474">
    <property type="entry name" value="GLU5KINASE"/>
</dbReference>
<dbReference type="GO" id="GO:0004349">
    <property type="term" value="F:glutamate 5-kinase activity"/>
    <property type="evidence" value="ECO:0007669"/>
    <property type="project" value="UniProtKB-UniRule"/>
</dbReference>
<dbReference type="GO" id="GO:0003723">
    <property type="term" value="F:RNA binding"/>
    <property type="evidence" value="ECO:0007669"/>
    <property type="project" value="InterPro"/>
</dbReference>
<feature type="binding site" evidence="8">
    <location>
        <begin position="173"/>
        <end position="174"/>
    </location>
    <ligand>
        <name>ATP</name>
        <dbReference type="ChEBI" id="CHEBI:30616"/>
    </ligand>
</feature>
<dbReference type="PANTHER" id="PTHR43654">
    <property type="entry name" value="GLUTAMATE 5-KINASE"/>
    <property type="match status" value="1"/>
</dbReference>
<dbReference type="PIRSF" id="PIRSF000729">
    <property type="entry name" value="GK"/>
    <property type="match status" value="1"/>
</dbReference>
<dbReference type="InterPro" id="IPR015947">
    <property type="entry name" value="PUA-like_sf"/>
</dbReference>